<dbReference type="EMBL" id="GBRH01175545">
    <property type="protein sequence ID" value="JAE22351.1"/>
    <property type="molecule type" value="Transcribed_RNA"/>
</dbReference>
<evidence type="ECO:0000313" key="2">
    <source>
        <dbReference type="EMBL" id="JAE22351.1"/>
    </source>
</evidence>
<accession>A0A0A9GIJ1</accession>
<keyword evidence="1" id="KW-0472">Membrane</keyword>
<reference evidence="2" key="2">
    <citation type="journal article" date="2015" name="Data Brief">
        <title>Shoot transcriptome of the giant reed, Arundo donax.</title>
        <authorList>
            <person name="Barrero R.A."/>
            <person name="Guerrero F.D."/>
            <person name="Moolhuijzen P."/>
            <person name="Goolsby J.A."/>
            <person name="Tidwell J."/>
            <person name="Bellgard S.E."/>
            <person name="Bellgard M.I."/>
        </authorList>
    </citation>
    <scope>NUCLEOTIDE SEQUENCE</scope>
    <source>
        <tissue evidence="2">Shoot tissue taken approximately 20 cm above the soil surface</tissue>
    </source>
</reference>
<evidence type="ECO:0000256" key="1">
    <source>
        <dbReference type="SAM" id="Phobius"/>
    </source>
</evidence>
<protein>
    <submittedName>
        <fullName evidence="2">Uncharacterized protein</fullName>
    </submittedName>
</protein>
<keyword evidence="1" id="KW-1133">Transmembrane helix</keyword>
<keyword evidence="1" id="KW-0812">Transmembrane</keyword>
<reference evidence="2" key="1">
    <citation type="submission" date="2014-09" db="EMBL/GenBank/DDBJ databases">
        <authorList>
            <person name="Magalhaes I.L.F."/>
            <person name="Oliveira U."/>
            <person name="Santos F.R."/>
            <person name="Vidigal T.H.D.A."/>
            <person name="Brescovit A.D."/>
            <person name="Santos A.J."/>
        </authorList>
    </citation>
    <scope>NUCLEOTIDE SEQUENCE</scope>
    <source>
        <tissue evidence="2">Shoot tissue taken approximately 20 cm above the soil surface</tissue>
    </source>
</reference>
<organism evidence="2">
    <name type="scientific">Arundo donax</name>
    <name type="common">Giant reed</name>
    <name type="synonym">Donax arundinaceus</name>
    <dbReference type="NCBI Taxonomy" id="35708"/>
    <lineage>
        <taxon>Eukaryota</taxon>
        <taxon>Viridiplantae</taxon>
        <taxon>Streptophyta</taxon>
        <taxon>Embryophyta</taxon>
        <taxon>Tracheophyta</taxon>
        <taxon>Spermatophyta</taxon>
        <taxon>Magnoliopsida</taxon>
        <taxon>Liliopsida</taxon>
        <taxon>Poales</taxon>
        <taxon>Poaceae</taxon>
        <taxon>PACMAD clade</taxon>
        <taxon>Arundinoideae</taxon>
        <taxon>Arundineae</taxon>
        <taxon>Arundo</taxon>
    </lineage>
</organism>
<dbReference type="AlphaFoldDB" id="A0A0A9GIJ1"/>
<proteinExistence type="predicted"/>
<sequence length="47" mass="5234">MVGVLLSTEGYLISTSVFACFMSVAHMYLFTLATDRNHVNVSDTFML</sequence>
<name>A0A0A9GIJ1_ARUDO</name>
<feature type="transmembrane region" description="Helical" evidence="1">
    <location>
        <begin position="12"/>
        <end position="30"/>
    </location>
</feature>